<keyword evidence="2" id="KW-1185">Reference proteome</keyword>
<sequence>MEGEERVSNNDGCVLSAMFESSMMDGREPLIIPSAVLTITITMAGSFSKPDGDAALRICG</sequence>
<evidence type="ECO:0000313" key="2">
    <source>
        <dbReference type="Proteomes" id="UP000246464"/>
    </source>
</evidence>
<dbReference type="Proteomes" id="UP000246464">
    <property type="component" value="Chromosome 6"/>
</dbReference>
<evidence type="ECO:0000313" key="1">
    <source>
        <dbReference type="EMBL" id="AWP03514.1"/>
    </source>
</evidence>
<dbReference type="AlphaFoldDB" id="A0A2U9BHQ9"/>
<gene>
    <name evidence="1" type="ORF">SMAX5B_011258</name>
</gene>
<name>A0A2U9BHQ9_SCOMX</name>
<reference evidence="1 2" key="1">
    <citation type="submission" date="2017-12" db="EMBL/GenBank/DDBJ databases">
        <title>Integrating genomic resources of turbot (Scophthalmus maximus) in depth evaluation of genetic and physical mapping variation across individuals.</title>
        <authorList>
            <person name="Martinez P."/>
        </authorList>
    </citation>
    <scope>NUCLEOTIDE SEQUENCE [LARGE SCALE GENOMIC DNA]</scope>
</reference>
<accession>A0A2U9BHQ9</accession>
<organism evidence="1 2">
    <name type="scientific">Scophthalmus maximus</name>
    <name type="common">Turbot</name>
    <name type="synonym">Psetta maxima</name>
    <dbReference type="NCBI Taxonomy" id="52904"/>
    <lineage>
        <taxon>Eukaryota</taxon>
        <taxon>Metazoa</taxon>
        <taxon>Chordata</taxon>
        <taxon>Craniata</taxon>
        <taxon>Vertebrata</taxon>
        <taxon>Euteleostomi</taxon>
        <taxon>Actinopterygii</taxon>
        <taxon>Neopterygii</taxon>
        <taxon>Teleostei</taxon>
        <taxon>Neoteleostei</taxon>
        <taxon>Acanthomorphata</taxon>
        <taxon>Carangaria</taxon>
        <taxon>Pleuronectiformes</taxon>
        <taxon>Pleuronectoidei</taxon>
        <taxon>Scophthalmidae</taxon>
        <taxon>Scophthalmus</taxon>
    </lineage>
</organism>
<protein>
    <submittedName>
        <fullName evidence="1">Uncharacterized protein</fullName>
    </submittedName>
</protein>
<proteinExistence type="predicted"/>
<dbReference type="EMBL" id="CP026248">
    <property type="protein sequence ID" value="AWP03514.1"/>
    <property type="molecule type" value="Genomic_DNA"/>
</dbReference>
<feature type="non-terminal residue" evidence="1">
    <location>
        <position position="60"/>
    </location>
</feature>